<dbReference type="STRING" id="478744.SAMN05444359_1272"/>
<dbReference type="AlphaFoldDB" id="A0A1H9M3Y7"/>
<accession>A0A1H9M3Y7</accession>
<evidence type="ECO:0000313" key="2">
    <source>
        <dbReference type="Proteomes" id="UP000199021"/>
    </source>
</evidence>
<protein>
    <submittedName>
        <fullName evidence="1">Uncharacterized protein</fullName>
    </submittedName>
</protein>
<dbReference type="EMBL" id="FOFB01000027">
    <property type="protein sequence ID" value="SER18412.1"/>
    <property type="molecule type" value="Genomic_DNA"/>
</dbReference>
<organism evidence="1 2">
    <name type="scientific">Neolewinella agarilytica</name>
    <dbReference type="NCBI Taxonomy" id="478744"/>
    <lineage>
        <taxon>Bacteria</taxon>
        <taxon>Pseudomonadati</taxon>
        <taxon>Bacteroidota</taxon>
        <taxon>Saprospiria</taxon>
        <taxon>Saprospirales</taxon>
        <taxon>Lewinellaceae</taxon>
        <taxon>Neolewinella</taxon>
    </lineage>
</organism>
<sequence>MIEDRGFQIDTCTWFYAADPPTLIFGDDAGTFIYGPAGIFAKTFDVIEKSEGYYLLGAEAFIQDSIGREIHVVERWEMFD</sequence>
<keyword evidence="2" id="KW-1185">Reference proteome</keyword>
<reference evidence="2" key="1">
    <citation type="submission" date="2016-10" db="EMBL/GenBank/DDBJ databases">
        <authorList>
            <person name="Varghese N."/>
            <person name="Submissions S."/>
        </authorList>
    </citation>
    <scope>NUCLEOTIDE SEQUENCE [LARGE SCALE GENOMIC DNA]</scope>
    <source>
        <strain evidence="2">DSM 24740</strain>
    </source>
</reference>
<evidence type="ECO:0000313" key="1">
    <source>
        <dbReference type="EMBL" id="SER18412.1"/>
    </source>
</evidence>
<proteinExistence type="predicted"/>
<gene>
    <name evidence="1" type="ORF">SAMN05444359_1272</name>
</gene>
<dbReference type="RefSeq" id="WP_090171992.1">
    <property type="nucleotide sequence ID" value="NZ_FOFB01000027.1"/>
</dbReference>
<dbReference type="InParanoid" id="A0A1H9M3Y7"/>
<name>A0A1H9M3Y7_9BACT</name>
<dbReference type="Proteomes" id="UP000199021">
    <property type="component" value="Unassembled WGS sequence"/>
</dbReference>